<reference evidence="1" key="1">
    <citation type="submission" date="2021-01" db="EMBL/GenBank/DDBJ databases">
        <authorList>
            <consortium name="Genoscope - CEA"/>
            <person name="William W."/>
        </authorList>
    </citation>
    <scope>NUCLEOTIDE SEQUENCE</scope>
</reference>
<evidence type="ECO:0000313" key="1">
    <source>
        <dbReference type="EMBL" id="CAD8093134.1"/>
    </source>
</evidence>
<dbReference type="EMBL" id="CAJJDM010000095">
    <property type="protein sequence ID" value="CAD8093134.1"/>
    <property type="molecule type" value="Genomic_DNA"/>
</dbReference>
<dbReference type="Proteomes" id="UP000688137">
    <property type="component" value="Unassembled WGS sequence"/>
</dbReference>
<proteinExistence type="predicted"/>
<comment type="caution">
    <text evidence="1">The sequence shown here is derived from an EMBL/GenBank/DDBJ whole genome shotgun (WGS) entry which is preliminary data.</text>
</comment>
<dbReference type="OMA" id="WRNSMIS"/>
<keyword evidence="2" id="KW-1185">Reference proteome</keyword>
<gene>
    <name evidence="1" type="ORF">PPRIM_AZ9-3.1.T0920139</name>
</gene>
<protein>
    <submittedName>
        <fullName evidence="1">Uncharacterized protein</fullName>
    </submittedName>
</protein>
<name>A0A8S1NZS5_PARPR</name>
<sequence length="73" mass="8660">MGGFQKYPIPRYVLSDAWLYNRQWFRHSVHVAIPTLILSFLIYRGGVTSQTQKMGEDYYVDPQDYQSPKKLIF</sequence>
<dbReference type="AlphaFoldDB" id="A0A8S1NZS5"/>
<accession>A0A8S1NZS5</accession>
<organism evidence="1 2">
    <name type="scientific">Paramecium primaurelia</name>
    <dbReference type="NCBI Taxonomy" id="5886"/>
    <lineage>
        <taxon>Eukaryota</taxon>
        <taxon>Sar</taxon>
        <taxon>Alveolata</taxon>
        <taxon>Ciliophora</taxon>
        <taxon>Intramacronucleata</taxon>
        <taxon>Oligohymenophorea</taxon>
        <taxon>Peniculida</taxon>
        <taxon>Parameciidae</taxon>
        <taxon>Paramecium</taxon>
    </lineage>
</organism>
<evidence type="ECO:0000313" key="2">
    <source>
        <dbReference type="Proteomes" id="UP000688137"/>
    </source>
</evidence>